<name>A0ABT8KZD2_9BACT</name>
<organism evidence="1 2">
    <name type="scientific">Splendidivirga corallicola</name>
    <dbReference type="NCBI Taxonomy" id="3051826"/>
    <lineage>
        <taxon>Bacteria</taxon>
        <taxon>Pseudomonadati</taxon>
        <taxon>Bacteroidota</taxon>
        <taxon>Cytophagia</taxon>
        <taxon>Cytophagales</taxon>
        <taxon>Splendidivirgaceae</taxon>
        <taxon>Splendidivirga</taxon>
    </lineage>
</organism>
<dbReference type="Proteomes" id="UP001172082">
    <property type="component" value="Unassembled WGS sequence"/>
</dbReference>
<sequence>MQYIENDFYPAWLPLKYRETIDLSELAEPTEQIIKEADALIERTSLNIAIYKKSPKARSNGLCSVFKSAVLPEEQLKSLYEAEQRLGNYVIVAYANPLEYHAF</sequence>
<dbReference type="RefSeq" id="WP_346755726.1">
    <property type="nucleotide sequence ID" value="NZ_JAUJEA010000025.1"/>
</dbReference>
<proteinExistence type="predicted"/>
<reference evidence="1" key="1">
    <citation type="submission" date="2023-06" db="EMBL/GenBank/DDBJ databases">
        <title>Genomic of Parafulvivirga corallium.</title>
        <authorList>
            <person name="Wang G."/>
        </authorList>
    </citation>
    <scope>NUCLEOTIDE SEQUENCE</scope>
    <source>
        <strain evidence="1">BMA10</strain>
    </source>
</reference>
<evidence type="ECO:0000313" key="1">
    <source>
        <dbReference type="EMBL" id="MDN5205708.1"/>
    </source>
</evidence>
<comment type="caution">
    <text evidence="1">The sequence shown here is derived from an EMBL/GenBank/DDBJ whole genome shotgun (WGS) entry which is preliminary data.</text>
</comment>
<accession>A0ABT8KZD2</accession>
<gene>
    <name evidence="1" type="ORF">QQ008_30265</name>
</gene>
<keyword evidence="2" id="KW-1185">Reference proteome</keyword>
<evidence type="ECO:0000313" key="2">
    <source>
        <dbReference type="Proteomes" id="UP001172082"/>
    </source>
</evidence>
<protein>
    <submittedName>
        <fullName evidence="1">Uncharacterized protein</fullName>
    </submittedName>
</protein>
<dbReference type="EMBL" id="JAUJEA010000025">
    <property type="protein sequence ID" value="MDN5205708.1"/>
    <property type="molecule type" value="Genomic_DNA"/>
</dbReference>